<dbReference type="Proteomes" id="UP000435112">
    <property type="component" value="Unassembled WGS sequence"/>
</dbReference>
<keyword evidence="5" id="KW-1185">Reference proteome</keyword>
<dbReference type="EMBL" id="QXFT01000422">
    <property type="protein sequence ID" value="KAE9344410.1"/>
    <property type="molecule type" value="Genomic_DNA"/>
</dbReference>
<dbReference type="AlphaFoldDB" id="A0A6A3MT73"/>
<comment type="caution">
    <text evidence="1">The sequence shown here is derived from an EMBL/GenBank/DDBJ whole genome shotgun (WGS) entry which is preliminary data.</text>
</comment>
<evidence type="ECO:0000313" key="1">
    <source>
        <dbReference type="EMBL" id="KAE9034264.1"/>
    </source>
</evidence>
<evidence type="ECO:0000313" key="2">
    <source>
        <dbReference type="EMBL" id="KAE9037228.1"/>
    </source>
</evidence>
<proteinExistence type="predicted"/>
<organism evidence="1 6">
    <name type="scientific">Phytophthora rubi</name>
    <dbReference type="NCBI Taxonomy" id="129364"/>
    <lineage>
        <taxon>Eukaryota</taxon>
        <taxon>Sar</taxon>
        <taxon>Stramenopiles</taxon>
        <taxon>Oomycota</taxon>
        <taxon>Peronosporomycetes</taxon>
        <taxon>Peronosporales</taxon>
        <taxon>Peronosporaceae</taxon>
        <taxon>Phytophthora</taxon>
    </lineage>
</organism>
<sequence>MLNRYFELREFTSADDDELAEEMSSPAANYRLKTLFIKQVDL</sequence>
<dbReference type="Proteomes" id="UP000434957">
    <property type="component" value="Unassembled WGS sequence"/>
</dbReference>
<reference evidence="4 6" key="1">
    <citation type="submission" date="2018-09" db="EMBL/GenBank/DDBJ databases">
        <title>Genomic investigation of the strawberry pathogen Phytophthora fragariae indicates pathogenicity is determined by transcriptional variation in three key races.</title>
        <authorList>
            <person name="Adams T.M."/>
            <person name="Armitage A.D."/>
            <person name="Sobczyk M.K."/>
            <person name="Bates H.J."/>
            <person name="Dunwell J.M."/>
            <person name="Nellist C.F."/>
            <person name="Harrison R.J."/>
        </authorList>
    </citation>
    <scope>NUCLEOTIDE SEQUENCE [LARGE SCALE GENOMIC DNA]</scope>
    <source>
        <strain evidence="2 4">SCRP249</strain>
        <strain evidence="1 6">SCRP324</strain>
        <strain evidence="3 5">SCRP333</strain>
    </source>
</reference>
<evidence type="ECO:0000313" key="5">
    <source>
        <dbReference type="Proteomes" id="UP000434957"/>
    </source>
</evidence>
<dbReference type="EMBL" id="QXFV01000448">
    <property type="protein sequence ID" value="KAE9037228.1"/>
    <property type="molecule type" value="Genomic_DNA"/>
</dbReference>
<accession>A0A6A3MT73</accession>
<protein>
    <submittedName>
        <fullName evidence="1">Uncharacterized protein</fullName>
    </submittedName>
</protein>
<evidence type="ECO:0000313" key="4">
    <source>
        <dbReference type="Proteomes" id="UP000429607"/>
    </source>
</evidence>
<dbReference type="OrthoDB" id="106884at2759"/>
<dbReference type="EMBL" id="QXFU01000410">
    <property type="protein sequence ID" value="KAE9034264.1"/>
    <property type="molecule type" value="Genomic_DNA"/>
</dbReference>
<name>A0A6A3MT73_9STRA</name>
<evidence type="ECO:0000313" key="3">
    <source>
        <dbReference type="EMBL" id="KAE9344410.1"/>
    </source>
</evidence>
<dbReference type="Proteomes" id="UP000429607">
    <property type="component" value="Unassembled WGS sequence"/>
</dbReference>
<evidence type="ECO:0000313" key="6">
    <source>
        <dbReference type="Proteomes" id="UP000435112"/>
    </source>
</evidence>
<gene>
    <name evidence="2" type="ORF">PR001_g8466</name>
    <name evidence="1" type="ORF">PR002_g8233</name>
    <name evidence="3" type="ORF">PR003_g8489</name>
</gene>